<feature type="active site" description="O-(5'-phospho-DNA)-tyrosine intermediate" evidence="7">
    <location>
        <position position="120"/>
    </location>
</feature>
<evidence type="ECO:0000256" key="2">
    <source>
        <dbReference type="ARBA" id="ARBA00022475"/>
    </source>
</evidence>
<dbReference type="InterPro" id="IPR050220">
    <property type="entry name" value="Type_II_DNA_Topoisomerases"/>
</dbReference>
<dbReference type="Gene3D" id="1.10.268.10">
    <property type="entry name" value="Topoisomerase, domain 3"/>
    <property type="match status" value="1"/>
</dbReference>
<dbReference type="AlphaFoldDB" id="A0A7C8HHP9"/>
<dbReference type="GO" id="GO:0034335">
    <property type="term" value="F:DNA negative supercoiling activity"/>
    <property type="evidence" value="ECO:0007669"/>
    <property type="project" value="UniProtKB-ARBA"/>
</dbReference>
<proteinExistence type="predicted"/>
<evidence type="ECO:0000259" key="9">
    <source>
        <dbReference type="PROSITE" id="PS52040"/>
    </source>
</evidence>
<dbReference type="SMART" id="SM00434">
    <property type="entry name" value="TOP4c"/>
    <property type="match status" value="1"/>
</dbReference>
<dbReference type="EMBL" id="WSLF01000008">
    <property type="protein sequence ID" value="KAE9633469.1"/>
    <property type="molecule type" value="Genomic_DNA"/>
</dbReference>
<accession>A0A7C8HHP9</accession>
<dbReference type="Gene3D" id="3.30.1360.40">
    <property type="match status" value="1"/>
</dbReference>
<evidence type="ECO:0000256" key="6">
    <source>
        <dbReference type="ARBA" id="ARBA00023235"/>
    </source>
</evidence>
<reference evidence="10 11" key="1">
    <citation type="submission" date="2019-12" db="EMBL/GenBank/DDBJ databases">
        <title>Defluviitalea raffinosedens, isolated from a biogas fermenter, genome sequencing and characterization.</title>
        <authorList>
            <person name="Rettenmaier R."/>
            <person name="Schneider M."/>
            <person name="Neuhaus K."/>
            <person name="Liebl W."/>
            <person name="Zverlov V."/>
        </authorList>
    </citation>
    <scope>NUCLEOTIDE SEQUENCE [LARGE SCALE GENOMIC DNA]</scope>
    <source>
        <strain evidence="10 11">249c-K6</strain>
    </source>
</reference>
<keyword evidence="6 7" id="KW-0413">Isomerase</keyword>
<organism evidence="10 11">
    <name type="scientific">Defluviitalea raffinosedens</name>
    <dbReference type="NCBI Taxonomy" id="1450156"/>
    <lineage>
        <taxon>Bacteria</taxon>
        <taxon>Bacillati</taxon>
        <taxon>Bacillota</taxon>
        <taxon>Clostridia</taxon>
        <taxon>Lachnospirales</taxon>
        <taxon>Defluviitaleaceae</taxon>
        <taxon>Defluviitalea</taxon>
    </lineage>
</organism>
<keyword evidence="2" id="KW-1003">Cell membrane</keyword>
<dbReference type="InterPro" id="IPR013760">
    <property type="entry name" value="Topo_IIA-like_dom_sf"/>
</dbReference>
<dbReference type="Proteomes" id="UP000483018">
    <property type="component" value="Unassembled WGS sequence"/>
</dbReference>
<name>A0A7C8HHP9_9FIRM</name>
<dbReference type="GO" id="GO:0005737">
    <property type="term" value="C:cytoplasm"/>
    <property type="evidence" value="ECO:0007669"/>
    <property type="project" value="TreeGrafter"/>
</dbReference>
<dbReference type="GO" id="GO:0005524">
    <property type="term" value="F:ATP binding"/>
    <property type="evidence" value="ECO:0007669"/>
    <property type="project" value="InterPro"/>
</dbReference>
<dbReference type="RefSeq" id="WP_158740767.1">
    <property type="nucleotide sequence ID" value="NZ_JAFBEP010000009.1"/>
</dbReference>
<dbReference type="PANTHER" id="PTHR43493">
    <property type="entry name" value="DNA GYRASE/TOPOISOMERASE SUBUNIT A"/>
    <property type="match status" value="1"/>
</dbReference>
<evidence type="ECO:0000256" key="7">
    <source>
        <dbReference type="PROSITE-ProRule" id="PRU01384"/>
    </source>
</evidence>
<comment type="caution">
    <text evidence="10">The sequence shown here is derived from an EMBL/GenBank/DDBJ whole genome shotgun (WGS) entry which is preliminary data.</text>
</comment>
<dbReference type="Pfam" id="PF00521">
    <property type="entry name" value="DNA_topoisoIV"/>
    <property type="match status" value="1"/>
</dbReference>
<evidence type="ECO:0000256" key="5">
    <source>
        <dbReference type="ARBA" id="ARBA00023136"/>
    </source>
</evidence>
<keyword evidence="3 7" id="KW-0799">Topoisomerase</keyword>
<dbReference type="PROSITE" id="PS52040">
    <property type="entry name" value="TOPO_IIA"/>
    <property type="match status" value="1"/>
</dbReference>
<feature type="coiled-coil region" evidence="8">
    <location>
        <begin position="436"/>
        <end position="470"/>
    </location>
</feature>
<keyword evidence="11" id="KW-1185">Reference proteome</keyword>
<dbReference type="OrthoDB" id="9806486at2"/>
<dbReference type="SUPFAM" id="SSF101904">
    <property type="entry name" value="GyrA/ParC C-terminal domain-like"/>
    <property type="match status" value="1"/>
</dbReference>
<feature type="domain" description="Topo IIA-type catalytic" evidence="9">
    <location>
        <begin position="31"/>
        <end position="493"/>
    </location>
</feature>
<evidence type="ECO:0000313" key="10">
    <source>
        <dbReference type="EMBL" id="KAE9633469.1"/>
    </source>
</evidence>
<dbReference type="GO" id="GO:0003677">
    <property type="term" value="F:DNA binding"/>
    <property type="evidence" value="ECO:0007669"/>
    <property type="project" value="UniProtKB-UniRule"/>
</dbReference>
<sequence length="721" mass="82423">MGETLISTQKITDTLKQNYMPYAMSVIVSRAIPEIDGFKPAHRKLLYTMYKMGLLQGGKTKSANIVGQTMRLNPHGDQAIYETMVRLTVGAETLLVPFIDSKGNFGKQYSRDMAYAAPRYTEAKLAPICKELFADIDKNTVEFVDNYDGTMKEPTLLPTTFPNILVNPNQGIAVGMASNICSFNLREVCQATIAYLKNEKTDVCQYLKAPDFPGGGKIIYNGEEMRTIYETGRGSFKIRAVYNYDAKNNYIEITQIPYTTTVEAIIDKLVDLIKIGKIKEVNDIRDETDLGGLKLTLDLKRNTDPDELMKKLYTLTPLEDSFNCNFNILIDGHPRVMGIKEILSEWIKFRIKCIRRKSQFELDRKSEKLHLLLGLEQILLDIDKAIKIIRDTEKEKDVVPNLMAGFQIDEKQAEFIAEIKLRNLNKEYILKRIAEADTLRKEIESLKKLIQDDKKIKKVIEKELQRIEKEYGEPRKSEIIEEEKITSISKEDLIDDYGVKIFLTEHQYIKKISHASYRANSTHALKDGDRVLQEIEVNNKGDILLFSDKQNVYRIKAYELEDCKASNLGDYLPNVLEMEEDEHIIFISEGNTYAGYILIAFENGKLIKIPLKYYETKQYRRKLVGGFYGRSKCVRILPVMEDIDILLVRNDEKAALINTSLIPVGRQRQAAGVQSLKMGKKTFLKTVLAPDEYDETDMGALRAKELPAQGKEVNTQLKLNL</sequence>
<comment type="catalytic activity">
    <reaction evidence="1 7">
        <text>ATP-dependent breakage, passage and rejoining of double-stranded DNA.</text>
        <dbReference type="EC" id="5.6.2.2"/>
    </reaction>
</comment>
<gene>
    <name evidence="10" type="ORF">GND95_09535</name>
</gene>
<evidence type="ECO:0000256" key="3">
    <source>
        <dbReference type="ARBA" id="ARBA00023029"/>
    </source>
</evidence>
<dbReference type="PANTHER" id="PTHR43493:SF1">
    <property type="entry name" value="DNA TOPOISOMERASE 4 SUBUNIT A"/>
    <property type="match status" value="1"/>
</dbReference>
<dbReference type="InterPro" id="IPR002205">
    <property type="entry name" value="Topo_IIA_dom_A"/>
</dbReference>
<dbReference type="Gene3D" id="3.90.199.10">
    <property type="entry name" value="Topoisomerase II, domain 5"/>
    <property type="match status" value="1"/>
</dbReference>
<dbReference type="SUPFAM" id="SSF56719">
    <property type="entry name" value="Type II DNA topoisomerase"/>
    <property type="match status" value="1"/>
</dbReference>
<dbReference type="GO" id="GO:0009330">
    <property type="term" value="C:DNA topoisomerase type II (double strand cut, ATP-hydrolyzing) complex"/>
    <property type="evidence" value="ECO:0007669"/>
    <property type="project" value="TreeGrafter"/>
</dbReference>
<keyword evidence="5" id="KW-0472">Membrane</keyword>
<dbReference type="InterPro" id="IPR035516">
    <property type="entry name" value="Gyrase/topoIV_suA_C"/>
</dbReference>
<evidence type="ECO:0000313" key="11">
    <source>
        <dbReference type="Proteomes" id="UP000483018"/>
    </source>
</evidence>
<dbReference type="InterPro" id="IPR013757">
    <property type="entry name" value="Topo_IIA_A_a_sf"/>
</dbReference>
<dbReference type="GO" id="GO:0006265">
    <property type="term" value="P:DNA topological change"/>
    <property type="evidence" value="ECO:0007669"/>
    <property type="project" value="UniProtKB-UniRule"/>
</dbReference>
<dbReference type="Gene3D" id="2.120.10.90">
    <property type="entry name" value="DNA gyrase/topoisomerase IV, subunit A, C-terminal"/>
    <property type="match status" value="1"/>
</dbReference>
<dbReference type="InterPro" id="IPR013758">
    <property type="entry name" value="Topo_IIA_A/C_ab"/>
</dbReference>
<keyword evidence="4 7" id="KW-0238">DNA-binding</keyword>
<evidence type="ECO:0000256" key="4">
    <source>
        <dbReference type="ARBA" id="ARBA00023125"/>
    </source>
</evidence>
<evidence type="ECO:0000256" key="1">
    <source>
        <dbReference type="ARBA" id="ARBA00000185"/>
    </source>
</evidence>
<evidence type="ECO:0000256" key="8">
    <source>
        <dbReference type="SAM" id="Coils"/>
    </source>
</evidence>
<keyword evidence="8" id="KW-0175">Coiled coil</keyword>
<protein>
    <submittedName>
        <fullName evidence="10">Topoisomerase IV</fullName>
    </submittedName>
</protein>